<dbReference type="SMART" id="SM00448">
    <property type="entry name" value="REC"/>
    <property type="match status" value="1"/>
</dbReference>
<feature type="transmembrane region" description="Helical" evidence="13">
    <location>
        <begin position="37"/>
        <end position="57"/>
    </location>
</feature>
<feature type="domain" description="Response regulatory" evidence="15">
    <location>
        <begin position="1058"/>
        <end position="1174"/>
    </location>
</feature>
<feature type="transmembrane region" description="Helical" evidence="13">
    <location>
        <begin position="245"/>
        <end position="263"/>
    </location>
</feature>
<evidence type="ECO:0000256" key="2">
    <source>
        <dbReference type="ARBA" id="ARBA00004141"/>
    </source>
</evidence>
<feature type="domain" description="Histidine kinase" evidence="14">
    <location>
        <begin position="823"/>
        <end position="1035"/>
    </location>
</feature>
<dbReference type="Gene3D" id="1.20.1730.10">
    <property type="entry name" value="Sodium/glucose cotransporter"/>
    <property type="match status" value="1"/>
</dbReference>
<feature type="coiled-coil region" evidence="12">
    <location>
        <begin position="774"/>
        <end position="816"/>
    </location>
</feature>
<dbReference type="InterPro" id="IPR001734">
    <property type="entry name" value="Na/solute_symporter"/>
</dbReference>
<feature type="transmembrane region" description="Helical" evidence="13">
    <location>
        <begin position="324"/>
        <end position="349"/>
    </location>
</feature>
<dbReference type="Gene3D" id="1.10.287.130">
    <property type="match status" value="1"/>
</dbReference>
<evidence type="ECO:0000256" key="1">
    <source>
        <dbReference type="ARBA" id="ARBA00000085"/>
    </source>
</evidence>
<keyword evidence="10 13" id="KW-0472">Membrane</keyword>
<dbReference type="EC" id="2.7.13.3" evidence="4"/>
<keyword evidence="17" id="KW-1185">Reference proteome</keyword>
<feature type="transmembrane region" description="Helical" evidence="13">
    <location>
        <begin position="284"/>
        <end position="304"/>
    </location>
</feature>
<dbReference type="NCBIfam" id="NF041832">
    <property type="entry name" value="near_NosP_CTERM"/>
    <property type="match status" value="1"/>
</dbReference>
<evidence type="ECO:0000313" key="17">
    <source>
        <dbReference type="Proteomes" id="UP000637002"/>
    </source>
</evidence>
<accession>A0A916UQL4</accession>
<feature type="transmembrane region" description="Helical" evidence="13">
    <location>
        <begin position="164"/>
        <end position="182"/>
    </location>
</feature>
<evidence type="ECO:0000256" key="6">
    <source>
        <dbReference type="ARBA" id="ARBA00022679"/>
    </source>
</evidence>
<evidence type="ECO:0000313" key="16">
    <source>
        <dbReference type="EMBL" id="GGC83534.1"/>
    </source>
</evidence>
<comment type="similarity">
    <text evidence="3">Belongs to the sodium:solute symporter (SSF) (TC 2.A.21) family.</text>
</comment>
<feature type="transmembrane region" description="Helical" evidence="13">
    <location>
        <begin position="194"/>
        <end position="221"/>
    </location>
</feature>
<dbReference type="CDD" id="cd00082">
    <property type="entry name" value="HisKA"/>
    <property type="match status" value="1"/>
</dbReference>
<evidence type="ECO:0000256" key="11">
    <source>
        <dbReference type="PROSITE-ProRule" id="PRU00169"/>
    </source>
</evidence>
<proteinExistence type="inferred from homology"/>
<gene>
    <name evidence="16" type="ORF">GCM10010994_46760</name>
</gene>
<dbReference type="InterPro" id="IPR003594">
    <property type="entry name" value="HATPase_dom"/>
</dbReference>
<feature type="transmembrane region" description="Helical" evidence="13">
    <location>
        <begin position="454"/>
        <end position="472"/>
    </location>
</feature>
<feature type="transmembrane region" description="Helical" evidence="13">
    <location>
        <begin position="422"/>
        <end position="447"/>
    </location>
</feature>
<keyword evidence="7 13" id="KW-0812">Transmembrane</keyword>
<dbReference type="SUPFAM" id="SSF52172">
    <property type="entry name" value="CheY-like"/>
    <property type="match status" value="1"/>
</dbReference>
<dbReference type="SMART" id="SM00387">
    <property type="entry name" value="HATPase_c"/>
    <property type="match status" value="1"/>
</dbReference>
<evidence type="ECO:0000256" key="9">
    <source>
        <dbReference type="ARBA" id="ARBA00022989"/>
    </source>
</evidence>
<dbReference type="Pfam" id="PF00072">
    <property type="entry name" value="Response_reg"/>
    <property type="match status" value="1"/>
</dbReference>
<evidence type="ECO:0000256" key="10">
    <source>
        <dbReference type="ARBA" id="ARBA00023136"/>
    </source>
</evidence>
<evidence type="ECO:0000256" key="8">
    <source>
        <dbReference type="ARBA" id="ARBA00022777"/>
    </source>
</evidence>
<keyword evidence="9 13" id="KW-1133">Transmembrane helix</keyword>
<dbReference type="InterPro" id="IPR036890">
    <property type="entry name" value="HATPase_C_sf"/>
</dbReference>
<evidence type="ECO:0000256" key="13">
    <source>
        <dbReference type="SAM" id="Phobius"/>
    </source>
</evidence>
<dbReference type="EMBL" id="BMGG01000009">
    <property type="protein sequence ID" value="GGC83534.1"/>
    <property type="molecule type" value="Genomic_DNA"/>
</dbReference>
<comment type="catalytic activity">
    <reaction evidence="1">
        <text>ATP + protein L-histidine = ADP + protein N-phospho-L-histidine.</text>
        <dbReference type="EC" id="2.7.13.3"/>
    </reaction>
</comment>
<dbReference type="Gene3D" id="3.30.565.10">
    <property type="entry name" value="Histidine kinase-like ATPase, C-terminal domain"/>
    <property type="match status" value="1"/>
</dbReference>
<dbReference type="FunFam" id="3.30.565.10:FF:000049">
    <property type="entry name" value="Two-component sensor histidine kinase"/>
    <property type="match status" value="1"/>
</dbReference>
<dbReference type="Pfam" id="PF02518">
    <property type="entry name" value="HATPase_c"/>
    <property type="match status" value="1"/>
</dbReference>
<dbReference type="InterPro" id="IPR035965">
    <property type="entry name" value="PAS-like_dom_sf"/>
</dbReference>
<dbReference type="Pfam" id="PF00512">
    <property type="entry name" value="HisKA"/>
    <property type="match status" value="1"/>
</dbReference>
<dbReference type="InterPro" id="IPR005467">
    <property type="entry name" value="His_kinase_dom"/>
</dbReference>
<feature type="transmembrane region" description="Helical" evidence="13">
    <location>
        <begin position="6"/>
        <end position="25"/>
    </location>
</feature>
<dbReference type="PRINTS" id="PR00344">
    <property type="entry name" value="BCTRLSENSOR"/>
</dbReference>
<dbReference type="InterPro" id="IPR011006">
    <property type="entry name" value="CheY-like_superfamily"/>
</dbReference>
<evidence type="ECO:0000256" key="7">
    <source>
        <dbReference type="ARBA" id="ARBA00022692"/>
    </source>
</evidence>
<dbReference type="Gene3D" id="3.40.50.2300">
    <property type="match status" value="1"/>
</dbReference>
<dbReference type="GO" id="GO:0005886">
    <property type="term" value="C:plasma membrane"/>
    <property type="evidence" value="ECO:0007669"/>
    <property type="project" value="TreeGrafter"/>
</dbReference>
<keyword evidence="6" id="KW-0808">Transferase</keyword>
<dbReference type="GO" id="GO:0009927">
    <property type="term" value="F:histidine phosphotransfer kinase activity"/>
    <property type="evidence" value="ECO:0007669"/>
    <property type="project" value="TreeGrafter"/>
</dbReference>
<comment type="subcellular location">
    <subcellularLocation>
        <location evidence="2">Membrane</location>
        <topology evidence="2">Multi-pass membrane protein</topology>
    </subcellularLocation>
</comment>
<dbReference type="InterPro" id="IPR003661">
    <property type="entry name" value="HisK_dim/P_dom"/>
</dbReference>
<feature type="transmembrane region" description="Helical" evidence="13">
    <location>
        <begin position="116"/>
        <end position="134"/>
    </location>
</feature>
<evidence type="ECO:0000259" key="15">
    <source>
        <dbReference type="PROSITE" id="PS50110"/>
    </source>
</evidence>
<dbReference type="PANTHER" id="PTHR43047">
    <property type="entry name" value="TWO-COMPONENT HISTIDINE PROTEIN KINASE"/>
    <property type="match status" value="1"/>
</dbReference>
<evidence type="ECO:0000256" key="3">
    <source>
        <dbReference type="ARBA" id="ARBA00006434"/>
    </source>
</evidence>
<evidence type="ECO:0000256" key="4">
    <source>
        <dbReference type="ARBA" id="ARBA00012438"/>
    </source>
</evidence>
<dbReference type="GO" id="GO:0000155">
    <property type="term" value="F:phosphorelay sensor kinase activity"/>
    <property type="evidence" value="ECO:0007669"/>
    <property type="project" value="InterPro"/>
</dbReference>
<dbReference type="SMART" id="SM00388">
    <property type="entry name" value="HisKA"/>
    <property type="match status" value="1"/>
</dbReference>
<protein>
    <recommendedName>
        <fullName evidence="4">histidine kinase</fullName>
        <ecNumber evidence="4">2.7.13.3</ecNumber>
    </recommendedName>
</protein>
<dbReference type="SUPFAM" id="SSF55874">
    <property type="entry name" value="ATPase domain of HSP90 chaperone/DNA topoisomerase II/histidine kinase"/>
    <property type="match status" value="1"/>
</dbReference>
<reference evidence="16" key="1">
    <citation type="journal article" date="2014" name="Int. J. Syst. Evol. Microbiol.">
        <title>Complete genome sequence of Corynebacterium casei LMG S-19264T (=DSM 44701T), isolated from a smear-ripened cheese.</title>
        <authorList>
            <consortium name="US DOE Joint Genome Institute (JGI-PGF)"/>
            <person name="Walter F."/>
            <person name="Albersmeier A."/>
            <person name="Kalinowski J."/>
            <person name="Ruckert C."/>
        </authorList>
    </citation>
    <scope>NUCLEOTIDE SEQUENCE</scope>
    <source>
        <strain evidence="16">CGMCC 1.12919</strain>
    </source>
</reference>
<dbReference type="PROSITE" id="PS50283">
    <property type="entry name" value="NA_SOLUT_SYMP_3"/>
    <property type="match status" value="1"/>
</dbReference>
<dbReference type="Pfam" id="PF12860">
    <property type="entry name" value="PAS_7"/>
    <property type="match status" value="1"/>
</dbReference>
<name>A0A916UQL4_9HYPH</name>
<dbReference type="PROSITE" id="PS50109">
    <property type="entry name" value="HIS_KIN"/>
    <property type="match status" value="1"/>
</dbReference>
<dbReference type="InterPro" id="IPR004358">
    <property type="entry name" value="Sig_transdc_His_kin-like_C"/>
</dbReference>
<feature type="transmembrane region" description="Helical" evidence="13">
    <location>
        <begin position="509"/>
        <end position="530"/>
    </location>
</feature>
<dbReference type="Proteomes" id="UP000637002">
    <property type="component" value="Unassembled WGS sequence"/>
</dbReference>
<dbReference type="SUPFAM" id="SSF55785">
    <property type="entry name" value="PYP-like sensor domain (PAS domain)"/>
    <property type="match status" value="1"/>
</dbReference>
<dbReference type="SUPFAM" id="SSF47384">
    <property type="entry name" value="Homodimeric domain of signal transducing histidine kinase"/>
    <property type="match status" value="1"/>
</dbReference>
<organism evidence="16 17">
    <name type="scientific">Chelatococcus reniformis</name>
    <dbReference type="NCBI Taxonomy" id="1494448"/>
    <lineage>
        <taxon>Bacteria</taxon>
        <taxon>Pseudomonadati</taxon>
        <taxon>Pseudomonadota</taxon>
        <taxon>Alphaproteobacteria</taxon>
        <taxon>Hyphomicrobiales</taxon>
        <taxon>Chelatococcaceae</taxon>
        <taxon>Chelatococcus</taxon>
    </lineage>
</organism>
<dbReference type="GO" id="GO:0022857">
    <property type="term" value="F:transmembrane transporter activity"/>
    <property type="evidence" value="ECO:0007669"/>
    <property type="project" value="InterPro"/>
</dbReference>
<sequence length="1181" mass="127064">MLDSWVVVLSALAYLCALFAIAHIGDTSSREMFDGRWRAAVYPLTIAVYCTSWTFYGSVGLASRSGLDFLTIYIGPVLVIGIGWRFVMRIVALAKAQNITSIADFVASRYGKSEKVAAVVTLIAVLGAIPYIALQLKAVSISLTTFLGALDTGSLATAGDGGGSVALIVAAGLTAFAIAFGTRHIDATEHQNGLVLAIAIESVIKLIAFLIVGFFVAYIMFDGVADIVHRAEAATRSAFLERTSGPASFLTFILLSSCAALLLPRQFHMIVVENRRTQDVRRMAWTFTAYLCLINLFVIPLALAGELVFPGSTDRDMTVLALPLHANAGTVALIAFIGGLSAATAMVIVDSVALAIMISNDLVMPLVLRRRAAVGAFGTDEPGSANIGGSADMGRFVLVVRRLAILGVILLAYGYYRVAEEAALASIGLLSFAAVAQIAPAFIGGLVWRRGTSLGTVAGLTAGIAMWAYTLLLPSLAAPGSDTGSFLSGPFGLTIINPMLLLGIQPGELTGGVMWSLGINIACYIGFSLMRPATAMERLQANVFVSPEPRMGQSLTHGRATASYDELRTTIARYLGQERTDHAFDSFDASRETSSRGPHAADIHAIRFAEHLLASAIGAASSRLVMSMLVNRGSFSSRKAMKLLDDASAAIQYNRDVLQHALDNAEQGITVLDQDLRLVAWNRAFENLYSLPRDLVRVGVGLDDIVSFNARRGSYGPGHVDDLVASRLASIVRDGEPMRVKLLPSGKVIEVRSNHLPDGGYVTTYTEITQTVAAEEAQARANETLERRVDERTQELTRLNEALTRAKAEAEEANLSKTRFLAAASHDILQPLNAARLYATALVERDRTGRDSALAENIDASLDAVEEILTALLDMSRLDAGQMKAELSIFAIDDVLRQLQREFEPMAHEKGLRLAFVPSSLAVRSDRRLLRRLLQNLISNAIKYTPSGKVLIGCRRQRGHLRVEVWDTGLGIPTSKQKAVFREFHRLDQGAKQARGLGLGLSIVERIGRVLNHAVTLKSEPGRGSTFAVVLPTAVPLPGRRKAAAGEPSPAAPLAGLKVLAIDNDPAIVDGMRTLLAGWGCKVMTAGGVEEAQRVIRDTYDHPDVVIADYHLDDGDGLDAIVALRWKMNHHFNAVLLTADRSPDVRDSALEKNVHVLNKPLKPAALRALLAQWRAARIAAE</sequence>
<comment type="caution">
    <text evidence="16">The sequence shown here is derived from an EMBL/GenBank/DDBJ whole genome shotgun (WGS) entry which is preliminary data.</text>
</comment>
<dbReference type="PANTHER" id="PTHR43047:SF9">
    <property type="entry name" value="HISTIDINE KINASE"/>
    <property type="match status" value="1"/>
</dbReference>
<dbReference type="InterPro" id="IPR001789">
    <property type="entry name" value="Sig_transdc_resp-reg_receiver"/>
</dbReference>
<evidence type="ECO:0000256" key="12">
    <source>
        <dbReference type="SAM" id="Coils"/>
    </source>
</evidence>
<evidence type="ECO:0000256" key="5">
    <source>
        <dbReference type="ARBA" id="ARBA00022553"/>
    </source>
</evidence>
<feature type="transmembrane region" description="Helical" evidence="13">
    <location>
        <begin position="484"/>
        <end position="502"/>
    </location>
</feature>
<feature type="transmembrane region" description="Helical" evidence="13">
    <location>
        <begin position="396"/>
        <end position="416"/>
    </location>
</feature>
<keyword evidence="5 11" id="KW-0597">Phosphoprotein</keyword>
<dbReference type="CDD" id="cd00156">
    <property type="entry name" value="REC"/>
    <property type="match status" value="1"/>
</dbReference>
<dbReference type="RefSeq" id="WP_188611595.1">
    <property type="nucleotide sequence ID" value="NZ_BMGG01000009.1"/>
</dbReference>
<evidence type="ECO:0000259" key="14">
    <source>
        <dbReference type="PROSITE" id="PS50109"/>
    </source>
</evidence>
<keyword evidence="12" id="KW-0175">Coiled coil</keyword>
<dbReference type="Gene3D" id="3.30.450.20">
    <property type="entry name" value="PAS domain"/>
    <property type="match status" value="1"/>
</dbReference>
<reference evidence="16" key="2">
    <citation type="submission" date="2020-09" db="EMBL/GenBank/DDBJ databases">
        <authorList>
            <person name="Sun Q."/>
            <person name="Zhou Y."/>
        </authorList>
    </citation>
    <scope>NUCLEOTIDE SEQUENCE</scope>
    <source>
        <strain evidence="16">CGMCC 1.12919</strain>
    </source>
</reference>
<dbReference type="AlphaFoldDB" id="A0A916UQL4"/>
<dbReference type="PROSITE" id="PS50110">
    <property type="entry name" value="RESPONSE_REGULATORY"/>
    <property type="match status" value="1"/>
</dbReference>
<dbReference type="InterPro" id="IPR036097">
    <property type="entry name" value="HisK_dim/P_sf"/>
</dbReference>
<dbReference type="InterPro" id="IPR038377">
    <property type="entry name" value="Na/Glc_symporter_sf"/>
</dbReference>
<dbReference type="FunFam" id="1.10.287.130:FF:000063">
    <property type="entry name" value="Hybrid sensor histidine kinase/response regulator"/>
    <property type="match status" value="1"/>
</dbReference>
<keyword evidence="8 16" id="KW-0418">Kinase</keyword>
<feature type="modified residue" description="4-aspartylphosphate" evidence="11">
    <location>
        <position position="1109"/>
    </location>
</feature>
<dbReference type="CDD" id="cd10322">
    <property type="entry name" value="SLC5sbd"/>
    <property type="match status" value="1"/>
</dbReference>
<feature type="transmembrane region" description="Helical" evidence="13">
    <location>
        <begin position="69"/>
        <end position="87"/>
    </location>
</feature>